<name>A0ACB9ET67_9ASTR</name>
<reference evidence="2" key="1">
    <citation type="journal article" date="2022" name="Mol. Ecol. Resour.">
        <title>The genomes of chicory, endive, great burdock and yacon provide insights into Asteraceae palaeo-polyploidization history and plant inulin production.</title>
        <authorList>
            <person name="Fan W."/>
            <person name="Wang S."/>
            <person name="Wang H."/>
            <person name="Wang A."/>
            <person name="Jiang F."/>
            <person name="Liu H."/>
            <person name="Zhao H."/>
            <person name="Xu D."/>
            <person name="Zhang Y."/>
        </authorList>
    </citation>
    <scope>NUCLEOTIDE SEQUENCE [LARGE SCALE GENOMIC DNA]</scope>
    <source>
        <strain evidence="2">cv. Yunnan</strain>
    </source>
</reference>
<evidence type="ECO:0000313" key="1">
    <source>
        <dbReference type="EMBL" id="KAI3761778.1"/>
    </source>
</evidence>
<evidence type="ECO:0000313" key="2">
    <source>
        <dbReference type="Proteomes" id="UP001056120"/>
    </source>
</evidence>
<dbReference type="EMBL" id="CM042034">
    <property type="protein sequence ID" value="KAI3761778.1"/>
    <property type="molecule type" value="Genomic_DNA"/>
</dbReference>
<comment type="caution">
    <text evidence="1">The sequence shown here is derived from an EMBL/GenBank/DDBJ whole genome shotgun (WGS) entry which is preliminary data.</text>
</comment>
<dbReference type="Proteomes" id="UP001056120">
    <property type="component" value="Linkage Group LG17"/>
</dbReference>
<proteinExistence type="predicted"/>
<organism evidence="1 2">
    <name type="scientific">Smallanthus sonchifolius</name>
    <dbReference type="NCBI Taxonomy" id="185202"/>
    <lineage>
        <taxon>Eukaryota</taxon>
        <taxon>Viridiplantae</taxon>
        <taxon>Streptophyta</taxon>
        <taxon>Embryophyta</taxon>
        <taxon>Tracheophyta</taxon>
        <taxon>Spermatophyta</taxon>
        <taxon>Magnoliopsida</taxon>
        <taxon>eudicotyledons</taxon>
        <taxon>Gunneridae</taxon>
        <taxon>Pentapetalae</taxon>
        <taxon>asterids</taxon>
        <taxon>campanulids</taxon>
        <taxon>Asterales</taxon>
        <taxon>Asteraceae</taxon>
        <taxon>Asteroideae</taxon>
        <taxon>Heliantheae alliance</taxon>
        <taxon>Millerieae</taxon>
        <taxon>Smallanthus</taxon>
    </lineage>
</organism>
<keyword evidence="2" id="KW-1185">Reference proteome</keyword>
<sequence>MDKPNPSTKSNSNEEDEEDTLSLSGLFMYSDKNIEFWVENRSTSHEFEQDFEFSSEMMLTSHDSSNPVVFCGNVIQVSPQNIKKQQKRHEMRLASKTKSRWYVLMFGFGPNRYPRKMHIRDLKERQTSVKRACGDRCRVCEERDEGGRMRTRGFIRFLGCGGGGTEIDQHETPCKFHY</sequence>
<gene>
    <name evidence="1" type="ORF">L1987_52200</name>
</gene>
<accession>A0ACB9ET67</accession>
<protein>
    <submittedName>
        <fullName evidence="1">Uncharacterized protein</fullName>
    </submittedName>
</protein>
<reference evidence="1 2" key="2">
    <citation type="journal article" date="2022" name="Mol. Ecol. Resour.">
        <title>The genomes of chicory, endive, great burdock and yacon provide insights into Asteraceae paleo-polyploidization history and plant inulin production.</title>
        <authorList>
            <person name="Fan W."/>
            <person name="Wang S."/>
            <person name="Wang H."/>
            <person name="Wang A."/>
            <person name="Jiang F."/>
            <person name="Liu H."/>
            <person name="Zhao H."/>
            <person name="Xu D."/>
            <person name="Zhang Y."/>
        </authorList>
    </citation>
    <scope>NUCLEOTIDE SEQUENCE [LARGE SCALE GENOMIC DNA]</scope>
    <source>
        <strain evidence="2">cv. Yunnan</strain>
        <tissue evidence="1">Leaves</tissue>
    </source>
</reference>